<protein>
    <recommendedName>
        <fullName evidence="3">Chromo domain-containing protein</fullName>
    </recommendedName>
</protein>
<dbReference type="EMBL" id="JAVRRG010000244">
    <property type="protein sequence ID" value="KAK5075810.1"/>
    <property type="molecule type" value="Genomic_DNA"/>
</dbReference>
<feature type="region of interest" description="Disordered" evidence="2">
    <location>
        <begin position="410"/>
        <end position="501"/>
    </location>
</feature>
<gene>
    <name evidence="4" type="ORF">LTR24_009864</name>
</gene>
<feature type="region of interest" description="Disordered" evidence="2">
    <location>
        <begin position="676"/>
        <end position="771"/>
    </location>
</feature>
<reference evidence="4 5" key="1">
    <citation type="submission" date="2023-08" db="EMBL/GenBank/DDBJ databases">
        <title>Black Yeasts Isolated from many extreme environments.</title>
        <authorList>
            <person name="Coleine C."/>
            <person name="Stajich J.E."/>
            <person name="Selbmann L."/>
        </authorList>
    </citation>
    <scope>NUCLEOTIDE SEQUENCE [LARGE SCALE GENOMIC DNA]</scope>
    <source>
        <strain evidence="4 5">CCFEE 5885</strain>
    </source>
</reference>
<feature type="compositionally biased region" description="Low complexity" evidence="2">
    <location>
        <begin position="135"/>
        <end position="151"/>
    </location>
</feature>
<dbReference type="InterPro" id="IPR016197">
    <property type="entry name" value="Chromo-like_dom_sf"/>
</dbReference>
<evidence type="ECO:0000256" key="2">
    <source>
        <dbReference type="SAM" id="MobiDB-lite"/>
    </source>
</evidence>
<feature type="compositionally biased region" description="Polar residues" evidence="2">
    <location>
        <begin position="492"/>
        <end position="501"/>
    </location>
</feature>
<evidence type="ECO:0000313" key="5">
    <source>
        <dbReference type="Proteomes" id="UP001345013"/>
    </source>
</evidence>
<feature type="compositionally biased region" description="Basic residues" evidence="2">
    <location>
        <begin position="719"/>
        <end position="731"/>
    </location>
</feature>
<feature type="compositionally biased region" description="Polar residues" evidence="2">
    <location>
        <begin position="360"/>
        <end position="374"/>
    </location>
</feature>
<feature type="region of interest" description="Disordered" evidence="2">
    <location>
        <begin position="1149"/>
        <end position="1183"/>
    </location>
</feature>
<name>A0ABR0JVS4_9EURO</name>
<dbReference type="CDD" id="cd18966">
    <property type="entry name" value="chromodomain"/>
    <property type="match status" value="1"/>
</dbReference>
<feature type="compositionally biased region" description="Basic and acidic residues" evidence="2">
    <location>
        <begin position="676"/>
        <end position="687"/>
    </location>
</feature>
<dbReference type="Proteomes" id="UP001345013">
    <property type="component" value="Unassembled WGS sequence"/>
</dbReference>
<dbReference type="Gene3D" id="2.40.50.40">
    <property type="match status" value="1"/>
</dbReference>
<proteinExistence type="predicted"/>
<dbReference type="Pfam" id="PF00385">
    <property type="entry name" value="Chromo"/>
    <property type="match status" value="1"/>
</dbReference>
<organism evidence="4 5">
    <name type="scientific">Lithohypha guttulata</name>
    <dbReference type="NCBI Taxonomy" id="1690604"/>
    <lineage>
        <taxon>Eukaryota</taxon>
        <taxon>Fungi</taxon>
        <taxon>Dikarya</taxon>
        <taxon>Ascomycota</taxon>
        <taxon>Pezizomycotina</taxon>
        <taxon>Eurotiomycetes</taxon>
        <taxon>Chaetothyriomycetidae</taxon>
        <taxon>Chaetothyriales</taxon>
        <taxon>Trichomeriaceae</taxon>
        <taxon>Lithohypha</taxon>
    </lineage>
</organism>
<feature type="compositionally biased region" description="Polar residues" evidence="2">
    <location>
        <begin position="333"/>
        <end position="350"/>
    </location>
</feature>
<dbReference type="InterPro" id="IPR023780">
    <property type="entry name" value="Chromo_domain"/>
</dbReference>
<dbReference type="SUPFAM" id="SSF54160">
    <property type="entry name" value="Chromo domain-like"/>
    <property type="match status" value="1"/>
</dbReference>
<dbReference type="PROSITE" id="PS50013">
    <property type="entry name" value="CHROMO_2"/>
    <property type="match status" value="1"/>
</dbReference>
<evidence type="ECO:0000259" key="3">
    <source>
        <dbReference type="PROSITE" id="PS50013"/>
    </source>
</evidence>
<keyword evidence="5" id="KW-1185">Reference proteome</keyword>
<comment type="subunit">
    <text evidence="1">Component of the NuA4 histone acetyltransferase complex.</text>
</comment>
<evidence type="ECO:0000313" key="4">
    <source>
        <dbReference type="EMBL" id="KAK5075810.1"/>
    </source>
</evidence>
<feature type="compositionally biased region" description="Polar residues" evidence="2">
    <location>
        <begin position="257"/>
        <end position="271"/>
    </location>
</feature>
<evidence type="ECO:0000256" key="1">
    <source>
        <dbReference type="ARBA" id="ARBA00011353"/>
    </source>
</evidence>
<feature type="region of interest" description="Disordered" evidence="2">
    <location>
        <begin position="79"/>
        <end position="383"/>
    </location>
</feature>
<feature type="compositionally biased region" description="Basic and acidic residues" evidence="2">
    <location>
        <begin position="709"/>
        <end position="718"/>
    </location>
</feature>
<feature type="compositionally biased region" description="Basic and acidic residues" evidence="2">
    <location>
        <begin position="732"/>
        <end position="745"/>
    </location>
</feature>
<dbReference type="SMART" id="SM00298">
    <property type="entry name" value="CHROMO"/>
    <property type="match status" value="1"/>
</dbReference>
<feature type="domain" description="Chromo" evidence="3">
    <location>
        <begin position="11"/>
        <end position="70"/>
    </location>
</feature>
<accession>A0ABR0JVS4</accession>
<comment type="caution">
    <text evidence="4">The sequence shown here is derived from an EMBL/GenBank/DDBJ whole genome shotgun (WGS) entry which is preliminary data.</text>
</comment>
<dbReference type="InterPro" id="IPR000953">
    <property type="entry name" value="Chromo/chromo_shadow_dom"/>
</dbReference>
<sequence>MSSEEDEDDVYDVERILAEKDDDLGEHVYLVKWDGYPDEECTWEPAEHFTDPDALRQWAAQKARGDTLDAYDVQRIQDQMDAFSARQDKEADSEVDGDDKGSQASSTDLDEVQERPRKRLKLVTDAPLLTKKGLARPARASSSQRRSVSPANKQHHQSTTRPEPTASPMHRPTDKASAIPKPAVRPLHAPPATSLPSRKTSSSTTTSHPNVSKAFAEPLAEAPLRKPFLQPSQSEPPQHFYAPATHSRARSDKPVIRNNTGKRFNNYQHLNNVRKKMNEDRAPPPPQKETPVANPPDELASDSTERTGPPHASWLFFDEDDDVQSRQDGIEQSAESLSTMSNQHQNTTQGRVRAAASGGEQANASGITLQNASGPEQKAEVENVQDNNSLVSPFTSRDIVAHLADANEPIQTSSITPTAIPPQVDISASKDAETRPRPRRNSLFNRGLPLSATTDQRRDDPPRPRSPPGEPQKILLPPTGNRRSPASEELSGMSTPAAQNFTSHGEIVRAYNGREWQKGDVVLDLYLDHRAAGGSKLLHVPWEYAGPIINLKQGRQLPIGFSPTVTRPQYELLAKDRWFSYFAIGAIEPFPDTADGVASLADHLEEWDLAGLWEHPNKDLMLILYSCRSPSWQSLGQKPIRLGEPRLHIAFRRKFHEPGPLVETLASIVERGKRIEEEEEARGREAQIRAQTIEQRDTSRRGGRSPSRSRTETVDPRREARRARSASRPRLHTAEERDEHYDTNRGRTSKRPSMASVPAVRSVAPPTDTLQSPGVQLLCELQMTMSPQYDGTMSDDTMNVSPQSPRNSGAELSRPNTALTGIVAPPIVDTRDTTTAAADTLFAGLDRTLKDLSWSPDLPKVDKGNVFVILVHKLTKVDRIQQLKSWLAKEGLPSSHIFDKLISGHWADFCRHIENSVCVVLFDKHYPVINLDSLAKWLERENLLCWEVDYLAVADTPLQTTRLFPRGTAMAISEGCFVHEPSATLSVLKWFKAKVSKPYPSSKLVIPPSINLVLQEQAILARKETNKNQFLDIAKLLHEMKELNNSETDASDSGLGEGSNLEFSVLRPEWSEVYKDIPQSGEKLSAIETKERDIEKDDKLLQYFGAWAARHLEDHRRFIAFTINDEMGKKPKHIEHVRLQLIKGFADNKLGKPKASSSRAKGKDRARSKSRVRSVSAMSTPRT</sequence>